<dbReference type="PANTHER" id="PTHR14503:SF4">
    <property type="entry name" value="LARGE RIBOSOMAL SUBUNIT PROTEIN BL34M"/>
    <property type="match status" value="1"/>
</dbReference>
<dbReference type="eggNOG" id="COG0230">
    <property type="taxonomic scope" value="Bacteria"/>
</dbReference>
<dbReference type="Pfam" id="PF00468">
    <property type="entry name" value="Ribosomal_L34"/>
    <property type="match status" value="1"/>
</dbReference>
<sequence>MEVFGLLRTYQPKNRQRKKEHGFRKRMKTANGRKVLRRRRLKGRKVLSA</sequence>
<dbReference type="FunFam" id="1.10.287.3980:FF:000001">
    <property type="entry name" value="Mitochondrial ribosomal protein L34"/>
    <property type="match status" value="1"/>
</dbReference>
<keyword evidence="3 5" id="KW-0687">Ribonucleoprotein</keyword>
<feature type="compositionally biased region" description="Basic residues" evidence="6">
    <location>
        <begin position="34"/>
        <end position="49"/>
    </location>
</feature>
<evidence type="ECO:0000313" key="8">
    <source>
        <dbReference type="Proteomes" id="UP000005435"/>
    </source>
</evidence>
<evidence type="ECO:0000313" key="7">
    <source>
        <dbReference type="EMBL" id="AEV70652.1"/>
    </source>
</evidence>
<dbReference type="KEGG" id="ccl:Clocl_4230"/>
<dbReference type="AlphaFoldDB" id="G8LV63"/>
<evidence type="ECO:0000256" key="2">
    <source>
        <dbReference type="ARBA" id="ARBA00022980"/>
    </source>
</evidence>
<reference evidence="7 8" key="2">
    <citation type="journal article" date="2012" name="Stand. Genomic Sci.">
        <title>Complete Genome Sequence of Clostridium clariflavum DSM 19732.</title>
        <authorList>
            <person name="Izquierdo J.A."/>
            <person name="Goodwin L."/>
            <person name="Davenport K.W."/>
            <person name="Teshima H."/>
            <person name="Bruce D."/>
            <person name="Detter C."/>
            <person name="Tapia R."/>
            <person name="Han S."/>
            <person name="Land M."/>
            <person name="Hauser L."/>
            <person name="Jeffries C.D."/>
            <person name="Han J."/>
            <person name="Pitluck S."/>
            <person name="Nolan M."/>
            <person name="Chen A."/>
            <person name="Huntemann M."/>
            <person name="Mavromatis K."/>
            <person name="Mikhailova N."/>
            <person name="Liolios K."/>
            <person name="Woyke T."/>
            <person name="Lynd L.R."/>
        </authorList>
    </citation>
    <scope>NUCLEOTIDE SEQUENCE [LARGE SCALE GENOMIC DNA]</scope>
    <source>
        <strain evidence="8">DSM 19732 / NBRC 101661 / EBR45</strain>
    </source>
</reference>
<dbReference type="NCBIfam" id="TIGR01030">
    <property type="entry name" value="rpmH_bact"/>
    <property type="match status" value="1"/>
</dbReference>
<comment type="similarity">
    <text evidence="1 5">Belongs to the bacterial ribosomal protein bL34 family.</text>
</comment>
<dbReference type="PANTHER" id="PTHR14503">
    <property type="entry name" value="MITOCHONDRIAL RIBOSOMAL PROTEIN 34 FAMILY MEMBER"/>
    <property type="match status" value="1"/>
</dbReference>
<evidence type="ECO:0000256" key="6">
    <source>
        <dbReference type="SAM" id="MobiDB-lite"/>
    </source>
</evidence>
<dbReference type="Gene3D" id="1.10.287.3980">
    <property type="match status" value="1"/>
</dbReference>
<dbReference type="GO" id="GO:1990904">
    <property type="term" value="C:ribonucleoprotein complex"/>
    <property type="evidence" value="ECO:0007669"/>
    <property type="project" value="UniProtKB-KW"/>
</dbReference>
<gene>
    <name evidence="5" type="primary">rpmH</name>
    <name evidence="7" type="ordered locus">Clocl_4230</name>
</gene>
<dbReference type="GO" id="GO:0006412">
    <property type="term" value="P:translation"/>
    <property type="evidence" value="ECO:0007669"/>
    <property type="project" value="UniProtKB-UniRule"/>
</dbReference>
<protein>
    <recommendedName>
        <fullName evidence="4 5">Large ribosomal subunit protein bL34</fullName>
    </recommendedName>
</protein>
<organism evidence="7 8">
    <name type="scientific">Acetivibrio clariflavus (strain DSM 19732 / NBRC 101661 / EBR45)</name>
    <name type="common">Clostridium clariflavum</name>
    <dbReference type="NCBI Taxonomy" id="720554"/>
    <lineage>
        <taxon>Bacteria</taxon>
        <taxon>Bacillati</taxon>
        <taxon>Bacillota</taxon>
        <taxon>Clostridia</taxon>
        <taxon>Eubacteriales</taxon>
        <taxon>Oscillospiraceae</taxon>
        <taxon>Acetivibrio</taxon>
    </lineage>
</organism>
<evidence type="ECO:0000256" key="5">
    <source>
        <dbReference type="HAMAP-Rule" id="MF_00391"/>
    </source>
</evidence>
<dbReference type="HOGENOM" id="CLU_129938_2_0_9"/>
<dbReference type="Proteomes" id="UP000005435">
    <property type="component" value="Chromosome"/>
</dbReference>
<evidence type="ECO:0000256" key="1">
    <source>
        <dbReference type="ARBA" id="ARBA00010111"/>
    </source>
</evidence>
<dbReference type="HAMAP" id="MF_00391">
    <property type="entry name" value="Ribosomal_bL34"/>
    <property type="match status" value="1"/>
</dbReference>
<dbReference type="InterPro" id="IPR000271">
    <property type="entry name" value="Ribosomal_bL34"/>
</dbReference>
<keyword evidence="2 5" id="KW-0689">Ribosomal protein</keyword>
<evidence type="ECO:0000256" key="3">
    <source>
        <dbReference type="ARBA" id="ARBA00023274"/>
    </source>
</evidence>
<feature type="region of interest" description="Disordered" evidence="6">
    <location>
        <begin position="13"/>
        <end position="49"/>
    </location>
</feature>
<keyword evidence="8" id="KW-1185">Reference proteome</keyword>
<dbReference type="GO" id="GO:0003735">
    <property type="term" value="F:structural constituent of ribosome"/>
    <property type="evidence" value="ECO:0007669"/>
    <property type="project" value="InterPro"/>
</dbReference>
<reference evidence="8" key="1">
    <citation type="submission" date="2011-12" db="EMBL/GenBank/DDBJ databases">
        <title>Complete sequence of Clostridium clariflavum DSM 19732.</title>
        <authorList>
            <consortium name="US DOE Joint Genome Institute"/>
            <person name="Lucas S."/>
            <person name="Han J."/>
            <person name="Lapidus A."/>
            <person name="Cheng J.-F."/>
            <person name="Goodwin L."/>
            <person name="Pitluck S."/>
            <person name="Peters L."/>
            <person name="Teshima H."/>
            <person name="Detter J.C."/>
            <person name="Han C."/>
            <person name="Tapia R."/>
            <person name="Land M."/>
            <person name="Hauser L."/>
            <person name="Kyrpides N."/>
            <person name="Ivanova N."/>
            <person name="Pagani I."/>
            <person name="Kitzmiller T."/>
            <person name="Lynd L."/>
            <person name="Izquierdo J."/>
            <person name="Woyke T."/>
        </authorList>
    </citation>
    <scope>NUCLEOTIDE SEQUENCE [LARGE SCALE GENOMIC DNA]</scope>
    <source>
        <strain evidence="8">DSM 19732 / NBRC 101661 / EBR45</strain>
    </source>
</reference>
<dbReference type="STRING" id="720554.Clocl_4230"/>
<dbReference type="GO" id="GO:0005840">
    <property type="term" value="C:ribosome"/>
    <property type="evidence" value="ECO:0007669"/>
    <property type="project" value="UniProtKB-KW"/>
</dbReference>
<evidence type="ECO:0000256" key="4">
    <source>
        <dbReference type="ARBA" id="ARBA00035177"/>
    </source>
</evidence>
<proteinExistence type="inferred from homology"/>
<dbReference type="EMBL" id="CP003065">
    <property type="protein sequence ID" value="AEV70652.1"/>
    <property type="molecule type" value="Genomic_DNA"/>
</dbReference>
<name>G8LV63_ACECE</name>
<feature type="compositionally biased region" description="Basic residues" evidence="6">
    <location>
        <begin position="14"/>
        <end position="28"/>
    </location>
</feature>
<accession>G8LV63</accession>